<feature type="chain" id="PRO_5043148792" description="AMIN-like domain-containing protein" evidence="2">
    <location>
        <begin position="20"/>
        <end position="228"/>
    </location>
</feature>
<gene>
    <name evidence="4" type="ORF">BSZ40_03840</name>
</gene>
<protein>
    <recommendedName>
        <fullName evidence="3">AMIN-like domain-containing protein</fullName>
    </recommendedName>
</protein>
<reference evidence="5" key="1">
    <citation type="submission" date="2016-12" db="EMBL/GenBank/DDBJ databases">
        <authorList>
            <person name="Meng X."/>
        </authorList>
    </citation>
    <scope>NUCLEOTIDE SEQUENCE [LARGE SCALE GENOMIC DNA]</scope>
    <source>
        <strain evidence="5">DSM 20732</strain>
    </source>
</reference>
<dbReference type="STRING" id="52770.BSZ40_03840"/>
<dbReference type="InterPro" id="IPR056303">
    <property type="entry name" value="AMIN-like"/>
</dbReference>
<evidence type="ECO:0000256" key="2">
    <source>
        <dbReference type="SAM" id="SignalP"/>
    </source>
</evidence>
<keyword evidence="2" id="KW-0732">Signal</keyword>
<proteinExistence type="predicted"/>
<evidence type="ECO:0000259" key="3">
    <source>
        <dbReference type="Pfam" id="PF24837"/>
    </source>
</evidence>
<dbReference type="AlphaFoldDB" id="A0A1Q5PWX1"/>
<dbReference type="PROSITE" id="PS51257">
    <property type="entry name" value="PROKAR_LIPOPROTEIN"/>
    <property type="match status" value="1"/>
</dbReference>
<dbReference type="EMBL" id="MQVS01000003">
    <property type="protein sequence ID" value="OKL52057.1"/>
    <property type="molecule type" value="Genomic_DNA"/>
</dbReference>
<dbReference type="OrthoDB" id="3393679at2"/>
<evidence type="ECO:0000313" key="5">
    <source>
        <dbReference type="Proteomes" id="UP000185612"/>
    </source>
</evidence>
<feature type="domain" description="AMIN-like" evidence="3">
    <location>
        <begin position="102"/>
        <end position="226"/>
    </location>
</feature>
<feature type="signal peptide" evidence="2">
    <location>
        <begin position="1"/>
        <end position="19"/>
    </location>
</feature>
<dbReference type="Pfam" id="PF24837">
    <property type="entry name" value="AMIN-like"/>
    <property type="match status" value="1"/>
</dbReference>
<comment type="caution">
    <text evidence="4">The sequence shown here is derived from an EMBL/GenBank/DDBJ whole genome shotgun (WGS) entry which is preliminary data.</text>
</comment>
<accession>A0A1Q5PWX1</accession>
<evidence type="ECO:0000256" key="1">
    <source>
        <dbReference type="SAM" id="MobiDB-lite"/>
    </source>
</evidence>
<sequence length="228" mass="24108">MTRAPSCHLWLTLACGVSAFLAVGCAETSTAPPTAGHSPDPRHAPLHIPEEAPAPTPQPTVTVTTLPLRADSSTQDDDIVEGHLPPPAVERRVVEGTGGAWLTHVRVGRHRGYDRLVLEFAGGLPAVTAEYVAAPISNTAAGAELELPGSAVLHLHLTRLQVAQSSTQLERSARLTGSGAPIGGPVLGYYVDTGAGTERHLYLGVDGQRKFRTFLLQDPLRIVVDVFD</sequence>
<dbReference type="RefSeq" id="WP_073823491.1">
    <property type="nucleotide sequence ID" value="NZ_JAUNKL010000040.1"/>
</dbReference>
<name>A0A1Q5PWX1_9ACTO</name>
<keyword evidence="5" id="KW-1185">Reference proteome</keyword>
<evidence type="ECO:0000313" key="4">
    <source>
        <dbReference type="EMBL" id="OKL52057.1"/>
    </source>
</evidence>
<dbReference type="Proteomes" id="UP000185612">
    <property type="component" value="Unassembled WGS sequence"/>
</dbReference>
<feature type="region of interest" description="Disordered" evidence="1">
    <location>
        <begin position="29"/>
        <end position="58"/>
    </location>
</feature>
<organism evidence="4 5">
    <name type="scientific">Buchananella hordeovulneris</name>
    <dbReference type="NCBI Taxonomy" id="52770"/>
    <lineage>
        <taxon>Bacteria</taxon>
        <taxon>Bacillati</taxon>
        <taxon>Actinomycetota</taxon>
        <taxon>Actinomycetes</taxon>
        <taxon>Actinomycetales</taxon>
        <taxon>Actinomycetaceae</taxon>
        <taxon>Buchananella</taxon>
    </lineage>
</organism>